<keyword evidence="23" id="KW-1185">Reference proteome</keyword>
<dbReference type="PANTHER" id="PTHR48006:SF66">
    <property type="entry name" value="PROTEIN KINASE DOMAIN-CONTAINING PROTEIN"/>
    <property type="match status" value="1"/>
</dbReference>
<dbReference type="Gene3D" id="2.60.120.430">
    <property type="entry name" value="Galactose-binding lectin"/>
    <property type="match status" value="1"/>
</dbReference>
<dbReference type="Gene3D" id="3.80.10.10">
    <property type="entry name" value="Ribonuclease Inhibitor"/>
    <property type="match status" value="2"/>
</dbReference>
<reference evidence="22" key="1">
    <citation type="submission" date="2024-03" db="EMBL/GenBank/DDBJ databases">
        <title>WGS assembly of Saponaria officinalis var. Norfolk2.</title>
        <authorList>
            <person name="Jenkins J."/>
            <person name="Shu S."/>
            <person name="Grimwood J."/>
            <person name="Barry K."/>
            <person name="Goodstein D."/>
            <person name="Schmutz J."/>
            <person name="Leebens-Mack J."/>
            <person name="Osbourn A."/>
        </authorList>
    </citation>
    <scope>NUCLEOTIDE SEQUENCE [LARGE SCALE GENOMIC DNA]</scope>
    <source>
        <strain evidence="22">JIC</strain>
    </source>
</reference>
<dbReference type="Pfam" id="PF23598">
    <property type="entry name" value="LRR_14"/>
    <property type="match status" value="1"/>
</dbReference>
<comment type="caution">
    <text evidence="22">The sequence shown here is derived from an EMBL/GenBank/DDBJ whole genome shotgun (WGS) entry which is preliminary data.</text>
</comment>
<keyword evidence="15" id="KW-0675">Receptor</keyword>
<feature type="binding site" evidence="19">
    <location>
        <position position="696"/>
    </location>
    <ligand>
        <name>ATP</name>
        <dbReference type="ChEBI" id="CHEBI:30616"/>
    </ligand>
</feature>
<dbReference type="FunFam" id="3.30.200.20:FF:000217">
    <property type="entry name" value="probable LRR receptor-like serine/threonine-protein kinase At1g53430"/>
    <property type="match status" value="1"/>
</dbReference>
<keyword evidence="3" id="KW-0723">Serine/threonine-protein kinase</keyword>
<evidence type="ECO:0000256" key="20">
    <source>
        <dbReference type="SAM" id="Phobius"/>
    </source>
</evidence>
<dbReference type="FunFam" id="3.80.10.10:FF:000452">
    <property type="entry name" value="Probable LRR receptor-like serine/threonine-protein kinase RFK1"/>
    <property type="match status" value="1"/>
</dbReference>
<dbReference type="CDD" id="cd14066">
    <property type="entry name" value="STKc_IRAK"/>
    <property type="match status" value="1"/>
</dbReference>
<dbReference type="InterPro" id="IPR021720">
    <property type="entry name" value="Malectin_dom"/>
</dbReference>
<dbReference type="PROSITE" id="PS00107">
    <property type="entry name" value="PROTEIN_KINASE_ATP"/>
    <property type="match status" value="1"/>
</dbReference>
<dbReference type="GO" id="GO:0005524">
    <property type="term" value="F:ATP binding"/>
    <property type="evidence" value="ECO:0007669"/>
    <property type="project" value="UniProtKB-UniRule"/>
</dbReference>
<evidence type="ECO:0000259" key="21">
    <source>
        <dbReference type="PROSITE" id="PS50011"/>
    </source>
</evidence>
<dbReference type="InterPro" id="IPR001245">
    <property type="entry name" value="Ser-Thr/Tyr_kinase_cat_dom"/>
</dbReference>
<comment type="catalytic activity">
    <reaction evidence="18">
        <text>L-seryl-[protein] + ATP = O-phospho-L-seryl-[protein] + ADP + H(+)</text>
        <dbReference type="Rhea" id="RHEA:17989"/>
        <dbReference type="Rhea" id="RHEA-COMP:9863"/>
        <dbReference type="Rhea" id="RHEA-COMP:11604"/>
        <dbReference type="ChEBI" id="CHEBI:15378"/>
        <dbReference type="ChEBI" id="CHEBI:29999"/>
        <dbReference type="ChEBI" id="CHEBI:30616"/>
        <dbReference type="ChEBI" id="CHEBI:83421"/>
        <dbReference type="ChEBI" id="CHEBI:456216"/>
        <dbReference type="EC" id="2.7.11.1"/>
    </reaction>
</comment>
<evidence type="ECO:0000256" key="18">
    <source>
        <dbReference type="ARBA" id="ARBA00048679"/>
    </source>
</evidence>
<evidence type="ECO:0000256" key="5">
    <source>
        <dbReference type="ARBA" id="ARBA00022614"/>
    </source>
</evidence>
<dbReference type="SMART" id="SM00220">
    <property type="entry name" value="S_TKc"/>
    <property type="match status" value="1"/>
</dbReference>
<name>A0AAW1JU96_SAPOF</name>
<keyword evidence="8" id="KW-0732">Signal</keyword>
<organism evidence="22 23">
    <name type="scientific">Saponaria officinalis</name>
    <name type="common">Common soapwort</name>
    <name type="synonym">Lychnis saponaria</name>
    <dbReference type="NCBI Taxonomy" id="3572"/>
    <lineage>
        <taxon>Eukaryota</taxon>
        <taxon>Viridiplantae</taxon>
        <taxon>Streptophyta</taxon>
        <taxon>Embryophyta</taxon>
        <taxon>Tracheophyta</taxon>
        <taxon>Spermatophyta</taxon>
        <taxon>Magnoliopsida</taxon>
        <taxon>eudicotyledons</taxon>
        <taxon>Gunneridae</taxon>
        <taxon>Pentapetalae</taxon>
        <taxon>Caryophyllales</taxon>
        <taxon>Caryophyllaceae</taxon>
        <taxon>Caryophylleae</taxon>
        <taxon>Saponaria</taxon>
    </lineage>
</organism>
<evidence type="ECO:0000256" key="16">
    <source>
        <dbReference type="ARBA" id="ARBA00023180"/>
    </source>
</evidence>
<dbReference type="Gene3D" id="1.10.510.10">
    <property type="entry name" value="Transferase(Phosphotransferase) domain 1"/>
    <property type="match status" value="1"/>
</dbReference>
<dbReference type="Gene3D" id="3.30.200.20">
    <property type="entry name" value="Phosphorylase Kinase, domain 1"/>
    <property type="match status" value="1"/>
</dbReference>
<keyword evidence="10 19" id="KW-0547">Nucleotide-binding</keyword>
<keyword evidence="16" id="KW-0325">Glycoprotein</keyword>
<evidence type="ECO:0000256" key="3">
    <source>
        <dbReference type="ARBA" id="ARBA00022527"/>
    </source>
</evidence>
<evidence type="ECO:0000256" key="11">
    <source>
        <dbReference type="ARBA" id="ARBA00022777"/>
    </source>
</evidence>
<evidence type="ECO:0000256" key="1">
    <source>
        <dbReference type="ARBA" id="ARBA00004479"/>
    </source>
</evidence>
<evidence type="ECO:0000256" key="9">
    <source>
        <dbReference type="ARBA" id="ARBA00022737"/>
    </source>
</evidence>
<dbReference type="Pfam" id="PF11721">
    <property type="entry name" value="Malectin"/>
    <property type="match status" value="1"/>
</dbReference>
<dbReference type="SUPFAM" id="SSF52058">
    <property type="entry name" value="L domain-like"/>
    <property type="match status" value="1"/>
</dbReference>
<dbReference type="PROSITE" id="PS50011">
    <property type="entry name" value="PROTEIN_KINASE_DOM"/>
    <property type="match status" value="1"/>
</dbReference>
<dbReference type="FunFam" id="2.60.120.430:FF:000004">
    <property type="entry name" value="Putative leucine-rich repeat receptor-like serine/threonine-protein kinase"/>
    <property type="match status" value="1"/>
</dbReference>
<dbReference type="SUPFAM" id="SSF56112">
    <property type="entry name" value="Protein kinase-like (PK-like)"/>
    <property type="match status" value="1"/>
</dbReference>
<dbReference type="PANTHER" id="PTHR48006">
    <property type="entry name" value="LEUCINE-RICH REPEAT-CONTAINING PROTEIN DDB_G0281931-RELATED"/>
    <property type="match status" value="1"/>
</dbReference>
<keyword evidence="5" id="KW-0433">Leucine-rich repeat</keyword>
<feature type="domain" description="Protein kinase" evidence="21">
    <location>
        <begin position="668"/>
        <end position="944"/>
    </location>
</feature>
<dbReference type="Pfam" id="PF00560">
    <property type="entry name" value="LRR_1"/>
    <property type="match status" value="1"/>
</dbReference>
<proteinExistence type="predicted"/>
<keyword evidence="13 20" id="KW-1133">Transmembrane helix</keyword>
<evidence type="ECO:0000256" key="19">
    <source>
        <dbReference type="PROSITE-ProRule" id="PRU10141"/>
    </source>
</evidence>
<dbReference type="GO" id="GO:0016020">
    <property type="term" value="C:membrane"/>
    <property type="evidence" value="ECO:0007669"/>
    <property type="project" value="UniProtKB-SubCell"/>
</dbReference>
<dbReference type="InterPro" id="IPR055414">
    <property type="entry name" value="LRR_R13L4/SHOC2-like"/>
</dbReference>
<dbReference type="InterPro" id="IPR017441">
    <property type="entry name" value="Protein_kinase_ATP_BS"/>
</dbReference>
<evidence type="ECO:0000256" key="17">
    <source>
        <dbReference type="ARBA" id="ARBA00047899"/>
    </source>
</evidence>
<evidence type="ECO:0000256" key="13">
    <source>
        <dbReference type="ARBA" id="ARBA00022989"/>
    </source>
</evidence>
<dbReference type="InterPro" id="IPR032675">
    <property type="entry name" value="LRR_dom_sf"/>
</dbReference>
<feature type="transmembrane region" description="Helical" evidence="20">
    <location>
        <begin position="612"/>
        <end position="632"/>
    </location>
</feature>
<keyword evidence="9" id="KW-0677">Repeat</keyword>
<dbReference type="Pfam" id="PF07714">
    <property type="entry name" value="PK_Tyr_Ser-Thr"/>
    <property type="match status" value="1"/>
</dbReference>
<dbReference type="GO" id="GO:0004674">
    <property type="term" value="F:protein serine/threonine kinase activity"/>
    <property type="evidence" value="ECO:0007669"/>
    <property type="project" value="UniProtKB-KW"/>
</dbReference>
<accession>A0AAW1JU96</accession>
<dbReference type="EMBL" id="JBDFQZ010000007">
    <property type="protein sequence ID" value="KAK9706858.1"/>
    <property type="molecule type" value="Genomic_DNA"/>
</dbReference>
<evidence type="ECO:0000256" key="8">
    <source>
        <dbReference type="ARBA" id="ARBA00022729"/>
    </source>
</evidence>
<dbReference type="InterPro" id="IPR051824">
    <property type="entry name" value="LRR_Rcpt-Like_S/T_Kinase"/>
</dbReference>
<evidence type="ECO:0000313" key="23">
    <source>
        <dbReference type="Proteomes" id="UP001443914"/>
    </source>
</evidence>
<keyword evidence="4" id="KW-0597">Phosphoprotein</keyword>
<keyword evidence="14 20" id="KW-0472">Membrane</keyword>
<gene>
    <name evidence="22" type="ORF">RND81_07G156700</name>
</gene>
<keyword evidence="11" id="KW-0418">Kinase</keyword>
<feature type="transmembrane region" description="Helical" evidence="20">
    <location>
        <begin position="7"/>
        <end position="28"/>
    </location>
</feature>
<sequence>MAYYYSFLTHLIIFTVILMWVSLFEFGFCSDACLETASSEVKALREIAKDLRKTDWNFNEDPCSKGMTTNTSWFSGSDPENINYVNQVTCGCILGKWHLLNISLKGQDLDGVLPKSLSKLAYLNTIDLSRNLLSGTIPEEWAAMKLEYLSVMINQLSGHIPKYLGNITSLKYLSLESNSFSGTVPAELGKLVNLRNLTLSDNNLTGQLPIQLKNLANITELRLSSNNFNGKIPDYFQSWKLLQKLEIQGSGFQGPIPSSISVLTLLLELRISDLTGEGSEFPSLINLTGLNYLMLRSCKLFGPIPRYLQYMMQLKILDLSFNSLSGPIPSELQYVHTMQDMYLTSNMLTGPLPSWITNKADKSNFDLSYNNFSKTSGQVICNIYALNLYRSFSGDNDIKSSVCLKNFHCKARYSLHINCGGKETKVGKTTYEEDDEPGGVAKFVPRKAEWGFSSSGWFWHEKIRSTYLVEINSRRMSDSKLYSDARLAATSLTYYGACLGKGNYTVTLHFSEIVFVNGSFSGLGRRIFDIYIQEKLVQKNFDIVKEAKGSNKVVLKIYKHIPVSGSIEIRFYYAGKGSTSIPVRGTYGPLISAISVESEFKPPFDKEKLKRILIGCALAIAFLIIIGLIIFWKRHRKDTASREQVLAGLDLQTGLFTFRQIKAATNNFSADSIIGEGGFGSVYLGVLLDGTHIAVKHLSSRSKQGNREFINEIGMISGLNHPNLVRLYGCCVEGNQLFLIYEYMVNNNLALALFDNCQLKLDWPTRLRICIGVARGLTFMHEESAIKIVHRDIKATNILLDADLNAKISDFGLARLDEEEQTHISTRVAGTIGYMAPEYALWGYLTYKADVYSFGVLTLEIVAGRSNTKFRPEENYFCLLDWAFALQQQKGNLMDLVDPKMGNNYNKDEVLRTIKVALLCTNPSPTVRPTMSEVRSMLEGNMVVQELTLGPSSVDNDWLVQVSKRSHDMLPDSNTQSVVTSAETIKEQTAVLINNCAH</sequence>
<dbReference type="Proteomes" id="UP001443914">
    <property type="component" value="Unassembled WGS sequence"/>
</dbReference>
<evidence type="ECO:0000256" key="2">
    <source>
        <dbReference type="ARBA" id="ARBA00012513"/>
    </source>
</evidence>
<evidence type="ECO:0000256" key="14">
    <source>
        <dbReference type="ARBA" id="ARBA00023136"/>
    </source>
</evidence>
<dbReference type="InterPro" id="IPR000719">
    <property type="entry name" value="Prot_kinase_dom"/>
</dbReference>
<keyword evidence="12 19" id="KW-0067">ATP-binding</keyword>
<evidence type="ECO:0000313" key="22">
    <source>
        <dbReference type="EMBL" id="KAK9706858.1"/>
    </source>
</evidence>
<protein>
    <recommendedName>
        <fullName evidence="2">non-specific serine/threonine protein kinase</fullName>
        <ecNumber evidence="2">2.7.11.1</ecNumber>
    </recommendedName>
</protein>
<dbReference type="InterPro" id="IPR011009">
    <property type="entry name" value="Kinase-like_dom_sf"/>
</dbReference>
<evidence type="ECO:0000256" key="10">
    <source>
        <dbReference type="ARBA" id="ARBA00022741"/>
    </source>
</evidence>
<keyword evidence="6" id="KW-0808">Transferase</keyword>
<evidence type="ECO:0000256" key="7">
    <source>
        <dbReference type="ARBA" id="ARBA00022692"/>
    </source>
</evidence>
<dbReference type="FunFam" id="3.80.10.10:FF:000041">
    <property type="entry name" value="LRR receptor-like serine/threonine-protein kinase ERECTA"/>
    <property type="match status" value="1"/>
</dbReference>
<dbReference type="InterPro" id="IPR001611">
    <property type="entry name" value="Leu-rich_rpt"/>
</dbReference>
<comment type="catalytic activity">
    <reaction evidence="17">
        <text>L-threonyl-[protein] + ATP = O-phospho-L-threonyl-[protein] + ADP + H(+)</text>
        <dbReference type="Rhea" id="RHEA:46608"/>
        <dbReference type="Rhea" id="RHEA-COMP:11060"/>
        <dbReference type="Rhea" id="RHEA-COMP:11605"/>
        <dbReference type="ChEBI" id="CHEBI:15378"/>
        <dbReference type="ChEBI" id="CHEBI:30013"/>
        <dbReference type="ChEBI" id="CHEBI:30616"/>
        <dbReference type="ChEBI" id="CHEBI:61977"/>
        <dbReference type="ChEBI" id="CHEBI:456216"/>
        <dbReference type="EC" id="2.7.11.1"/>
    </reaction>
</comment>
<evidence type="ECO:0000256" key="15">
    <source>
        <dbReference type="ARBA" id="ARBA00023170"/>
    </source>
</evidence>
<keyword evidence="7 20" id="KW-0812">Transmembrane</keyword>
<dbReference type="PROSITE" id="PS00108">
    <property type="entry name" value="PROTEIN_KINASE_ST"/>
    <property type="match status" value="1"/>
</dbReference>
<evidence type="ECO:0000256" key="6">
    <source>
        <dbReference type="ARBA" id="ARBA00022679"/>
    </source>
</evidence>
<evidence type="ECO:0000256" key="4">
    <source>
        <dbReference type="ARBA" id="ARBA00022553"/>
    </source>
</evidence>
<dbReference type="InterPro" id="IPR008271">
    <property type="entry name" value="Ser/Thr_kinase_AS"/>
</dbReference>
<dbReference type="EC" id="2.7.11.1" evidence="2"/>
<evidence type="ECO:0000256" key="12">
    <source>
        <dbReference type="ARBA" id="ARBA00022840"/>
    </source>
</evidence>
<dbReference type="FunFam" id="1.10.510.10:FF:000044">
    <property type="entry name" value="Putative LRR receptor-like serine/threonine-protein kinase"/>
    <property type="match status" value="1"/>
</dbReference>
<dbReference type="AlphaFoldDB" id="A0AAW1JU96"/>
<comment type="subcellular location">
    <subcellularLocation>
        <location evidence="1">Membrane</location>
        <topology evidence="1">Single-pass type I membrane protein</topology>
    </subcellularLocation>
</comment>